<proteinExistence type="predicted"/>
<organism evidence="2 3">
    <name type="scientific">Xanthoceras sorbifolium</name>
    <dbReference type="NCBI Taxonomy" id="99658"/>
    <lineage>
        <taxon>Eukaryota</taxon>
        <taxon>Viridiplantae</taxon>
        <taxon>Streptophyta</taxon>
        <taxon>Embryophyta</taxon>
        <taxon>Tracheophyta</taxon>
        <taxon>Spermatophyta</taxon>
        <taxon>Magnoliopsida</taxon>
        <taxon>eudicotyledons</taxon>
        <taxon>Gunneridae</taxon>
        <taxon>Pentapetalae</taxon>
        <taxon>rosids</taxon>
        <taxon>malvids</taxon>
        <taxon>Sapindales</taxon>
        <taxon>Sapindaceae</taxon>
        <taxon>Xanthoceroideae</taxon>
        <taxon>Xanthoceras</taxon>
    </lineage>
</organism>
<dbReference type="SUPFAM" id="SSF50249">
    <property type="entry name" value="Nucleic acid-binding proteins"/>
    <property type="match status" value="1"/>
</dbReference>
<reference evidence="2 3" key="1">
    <citation type="submission" date="2021-02" db="EMBL/GenBank/DDBJ databases">
        <title>Plant Genome Project.</title>
        <authorList>
            <person name="Zhang R.-G."/>
        </authorList>
    </citation>
    <scope>NUCLEOTIDE SEQUENCE [LARGE SCALE GENOMIC DNA]</scope>
    <source>
        <tissue evidence="2">Leaves</tissue>
    </source>
</reference>
<evidence type="ECO:0000313" key="2">
    <source>
        <dbReference type="EMBL" id="KAH7554598.1"/>
    </source>
</evidence>
<sequence length="135" mass="15274">MMRAAEEQSFTVQDGQSVMQVVSLRGSNLIEVMDSQGEKSLALFPAKFQKSLWIKRVLLRYAFYCSVFGKTGNAILLKIMEAGEKHCFTKWSFVVVDKSGKEKALKDGSKVVCIVTKVLFYEQVRALQKSSECKY</sequence>
<dbReference type="InterPro" id="IPR012340">
    <property type="entry name" value="NA-bd_OB-fold"/>
</dbReference>
<dbReference type="InterPro" id="IPR039294">
    <property type="entry name" value="EIF1AD"/>
</dbReference>
<evidence type="ECO:0000256" key="1">
    <source>
        <dbReference type="ARBA" id="ARBA00022884"/>
    </source>
</evidence>
<keyword evidence="1" id="KW-0694">RNA-binding</keyword>
<gene>
    <name evidence="2" type="ORF">JRO89_XS12G0243000</name>
</gene>
<protein>
    <submittedName>
        <fullName evidence="2">Uncharacterized protein</fullName>
    </submittedName>
</protein>
<dbReference type="PANTHER" id="PTHR21641">
    <property type="entry name" value="TRANSLATION INITIATION FACTOR-RELATED"/>
    <property type="match status" value="1"/>
</dbReference>
<accession>A0ABQ8HDQ1</accession>
<dbReference type="PANTHER" id="PTHR21641:SF0">
    <property type="entry name" value="RNA-BINDING PROTEIN EIF1AD-RELATED"/>
    <property type="match status" value="1"/>
</dbReference>
<name>A0ABQ8HDQ1_9ROSI</name>
<dbReference type="Gene3D" id="2.40.50.140">
    <property type="entry name" value="Nucleic acid-binding proteins"/>
    <property type="match status" value="1"/>
</dbReference>
<dbReference type="EMBL" id="JAFEMO010000012">
    <property type="protein sequence ID" value="KAH7554598.1"/>
    <property type="molecule type" value="Genomic_DNA"/>
</dbReference>
<dbReference type="InterPro" id="IPR001253">
    <property type="entry name" value="TIF_eIF-1A"/>
</dbReference>
<dbReference type="Proteomes" id="UP000827721">
    <property type="component" value="Unassembled WGS sequence"/>
</dbReference>
<comment type="caution">
    <text evidence="2">The sequence shown here is derived from an EMBL/GenBank/DDBJ whole genome shotgun (WGS) entry which is preliminary data.</text>
</comment>
<dbReference type="SMART" id="SM00652">
    <property type="entry name" value="eIF1a"/>
    <property type="match status" value="1"/>
</dbReference>
<keyword evidence="3" id="KW-1185">Reference proteome</keyword>
<evidence type="ECO:0000313" key="3">
    <source>
        <dbReference type="Proteomes" id="UP000827721"/>
    </source>
</evidence>